<evidence type="ECO:0000256" key="1">
    <source>
        <dbReference type="ARBA" id="ARBA00023002"/>
    </source>
</evidence>
<proteinExistence type="predicted"/>
<dbReference type="EMBL" id="PXVD01000010">
    <property type="protein sequence ID" value="MDJ1371162.1"/>
    <property type="molecule type" value="Genomic_DNA"/>
</dbReference>
<sequence length="418" mass="44726">MRSASSGAKVIVIGAGAIGASVARELAISGREVTVIDKLGGWGRAASLGNAGYICGSHAGPWATRREMGQALRWLAKRDSPLAMRPSASLAPFFARLLTTGPDAIERAYSLNRLMLRRSLELHRGLSAEGMDTGFAQQGLLDVYENQARFDDAVEVAASQSADGVQAVPVSREEIRVLEPALEADVIGGVLFPNDAHCDPERFTPAVGEDAVRHGATTQFGTSVIRIERRGTGVRVLTTAGSIVGDYVVIAMGAYAPTVARKPLHSLQGGKGFSFEFMAQGEQILQRPTMLQEQRLAVSPLPGRTRVVGMMQFAGLDERIDLKRVESMERSAKRAFPQFANASRVSTWAGLRPCTPDGLPMIGWANDRVMVATGHAMLGVALAPETGERVCQLFDGGLPAGSEYLDPNRYSVGGRIRP</sequence>
<evidence type="ECO:0000313" key="4">
    <source>
        <dbReference type="Proteomes" id="UP001170379"/>
    </source>
</evidence>
<dbReference type="RefSeq" id="WP_026936804.1">
    <property type="nucleotide sequence ID" value="NZ_CP028426.1"/>
</dbReference>
<dbReference type="SUPFAM" id="SSF54373">
    <property type="entry name" value="FAD-linked reductases, C-terminal domain"/>
    <property type="match status" value="1"/>
</dbReference>
<accession>A0ABT7C7N5</accession>
<feature type="domain" description="FAD dependent oxidoreductase" evidence="2">
    <location>
        <begin position="9"/>
        <end position="393"/>
    </location>
</feature>
<dbReference type="Pfam" id="PF01266">
    <property type="entry name" value="DAO"/>
    <property type="match status" value="1"/>
</dbReference>
<dbReference type="InterPro" id="IPR036188">
    <property type="entry name" value="FAD/NAD-bd_sf"/>
</dbReference>
<gene>
    <name evidence="3" type="ORF">C7K25_07245</name>
</gene>
<comment type="caution">
    <text evidence="3">The sequence shown here is derived from an EMBL/GenBank/DDBJ whole genome shotgun (WGS) entry which is preliminary data.</text>
</comment>
<reference evidence="3" key="1">
    <citation type="submission" date="2018-03" db="EMBL/GenBank/DDBJ databases">
        <authorList>
            <person name="Nunes O.C."/>
            <person name="Lopes A.R."/>
            <person name="Froufe H."/>
            <person name="Munoz-Merida A."/>
            <person name="Barroso C."/>
            <person name="Egas C."/>
        </authorList>
    </citation>
    <scope>NUCLEOTIDE SEQUENCE</scope>
    <source>
        <strain evidence="3">ON4</strain>
    </source>
</reference>
<reference evidence="3" key="2">
    <citation type="journal article" date="2022" name="Sci. Rep.">
        <title>In silico prediction of the enzymes involved in the degradation of the herbicide molinate by Gulosibacter molinativorax ON4T.</title>
        <authorList>
            <person name="Lopes A.R."/>
            <person name="Bunin E."/>
            <person name="Viana A.T."/>
            <person name="Froufe H."/>
            <person name="Munoz-Merida A."/>
            <person name="Pinho D."/>
            <person name="Figueiredo J."/>
            <person name="Barroso C."/>
            <person name="Vaz-Moreira I."/>
            <person name="Bellanger X."/>
            <person name="Egas C."/>
            <person name="Nunes O.C."/>
        </authorList>
    </citation>
    <scope>NUCLEOTIDE SEQUENCE</scope>
    <source>
        <strain evidence="3">ON4</strain>
    </source>
</reference>
<dbReference type="Proteomes" id="UP001170379">
    <property type="component" value="Unassembled WGS sequence"/>
</dbReference>
<dbReference type="Gene3D" id="3.30.9.10">
    <property type="entry name" value="D-Amino Acid Oxidase, subunit A, domain 2"/>
    <property type="match status" value="1"/>
</dbReference>
<dbReference type="PANTHER" id="PTHR13847:SF289">
    <property type="entry name" value="GLYCINE OXIDASE"/>
    <property type="match status" value="1"/>
</dbReference>
<dbReference type="SUPFAM" id="SSF51905">
    <property type="entry name" value="FAD/NAD(P)-binding domain"/>
    <property type="match status" value="1"/>
</dbReference>
<protein>
    <submittedName>
        <fullName evidence="3">FAD-dependent oxidoreductase</fullName>
    </submittedName>
</protein>
<name>A0ABT7C7N5_9MICO</name>
<evidence type="ECO:0000259" key="2">
    <source>
        <dbReference type="Pfam" id="PF01266"/>
    </source>
</evidence>
<keyword evidence="1" id="KW-0560">Oxidoreductase</keyword>
<evidence type="ECO:0000313" key="3">
    <source>
        <dbReference type="EMBL" id="MDJ1371162.1"/>
    </source>
</evidence>
<dbReference type="PANTHER" id="PTHR13847">
    <property type="entry name" value="SARCOSINE DEHYDROGENASE-RELATED"/>
    <property type="match status" value="1"/>
</dbReference>
<keyword evidence="4" id="KW-1185">Reference proteome</keyword>
<dbReference type="Gene3D" id="3.50.50.60">
    <property type="entry name" value="FAD/NAD(P)-binding domain"/>
    <property type="match status" value="2"/>
</dbReference>
<organism evidence="3 4">
    <name type="scientific">Gulosibacter molinativorax</name>
    <dbReference type="NCBI Taxonomy" id="256821"/>
    <lineage>
        <taxon>Bacteria</taxon>
        <taxon>Bacillati</taxon>
        <taxon>Actinomycetota</taxon>
        <taxon>Actinomycetes</taxon>
        <taxon>Micrococcales</taxon>
        <taxon>Microbacteriaceae</taxon>
        <taxon>Gulosibacter</taxon>
    </lineage>
</organism>
<dbReference type="InterPro" id="IPR006076">
    <property type="entry name" value="FAD-dep_OxRdtase"/>
</dbReference>